<dbReference type="EMBL" id="GAMD01001985">
    <property type="protein sequence ID" value="JAA99605.1"/>
    <property type="molecule type" value="mRNA"/>
</dbReference>
<feature type="transmembrane region" description="Helical" evidence="1">
    <location>
        <begin position="34"/>
        <end position="53"/>
    </location>
</feature>
<dbReference type="AlphaFoldDB" id="T1DPF6"/>
<protein>
    <submittedName>
        <fullName evidence="2">Putative membrane protein</fullName>
    </submittedName>
</protein>
<accession>T1DPF6</accession>
<organism evidence="2">
    <name type="scientific">Anopheles aquasalis</name>
    <name type="common">Malaria mosquito</name>
    <dbReference type="NCBI Taxonomy" id="42839"/>
    <lineage>
        <taxon>Eukaryota</taxon>
        <taxon>Metazoa</taxon>
        <taxon>Ecdysozoa</taxon>
        <taxon>Arthropoda</taxon>
        <taxon>Hexapoda</taxon>
        <taxon>Insecta</taxon>
        <taxon>Pterygota</taxon>
        <taxon>Neoptera</taxon>
        <taxon>Endopterygota</taxon>
        <taxon>Diptera</taxon>
        <taxon>Nematocera</taxon>
        <taxon>Culicoidea</taxon>
        <taxon>Culicidae</taxon>
        <taxon>Anophelinae</taxon>
        <taxon>Anopheles</taxon>
    </lineage>
</organism>
<reference evidence="2" key="1">
    <citation type="submission" date="2013-07" db="EMBL/GenBank/DDBJ databases">
        <title>Transcriptome sequencing and developmental regulation of gene expression in Anopheles aquasalis.</title>
        <authorList>
            <consortium name="Brazilian Malaria Network (MCT/CNPq/MS/SCTIE/DECIT/PRONEX 555648/2009-5) and Research Network on Bioactive Molecules from Arthropod Vectors (NAP-MOBIARVE"/>
            <consortium name="University of Sao Paulo)"/>
            <person name="Marinotti O."/>
            <person name="Ribeiro J.M.C."/>
            <person name="Costa-da-Silva A.L."/>
            <person name="Silva M.C.P."/>
            <person name="Lopes A.R."/>
            <person name="Barros M.S."/>
            <person name="Sa-Nunes A."/>
            <person name="Konjin B.B."/>
            <person name="Carvalho E."/>
            <person name="Suesdek L."/>
            <person name="Silva-Neto M.A.C."/>
            <person name="Capurro M.L."/>
        </authorList>
    </citation>
    <scope>NUCLEOTIDE SEQUENCE</scope>
    <source>
        <tissue evidence="2">Whole body</tissue>
    </source>
</reference>
<keyword evidence="1" id="KW-1133">Transmembrane helix</keyword>
<name>T1DPF6_ANOAQ</name>
<proteinExistence type="evidence at transcript level"/>
<feature type="non-terminal residue" evidence="2">
    <location>
        <position position="1"/>
    </location>
</feature>
<evidence type="ECO:0000313" key="2">
    <source>
        <dbReference type="EMBL" id="JAA99605.1"/>
    </source>
</evidence>
<keyword evidence="1" id="KW-0472">Membrane</keyword>
<feature type="non-terminal residue" evidence="2">
    <location>
        <position position="152"/>
    </location>
</feature>
<evidence type="ECO:0000256" key="1">
    <source>
        <dbReference type="SAM" id="Phobius"/>
    </source>
</evidence>
<keyword evidence="1" id="KW-0812">Transmembrane</keyword>
<sequence length="152" mass="16369">FSFFLLFLLLLLLLLLFLLHFLSPSSTMMLRVRIVITAAAAAAAAVAAIGAVLDTSKPPLATTITTTTSTTSLPIVTGTLLTHYRTHTHTTLHDTIELLVTVTGADYDVHPMVRPYGYQRSSAAKRCISATPVLCDEMRPSVVRGSAGRHCC</sequence>